<dbReference type="GO" id="GO:0005975">
    <property type="term" value="P:carbohydrate metabolic process"/>
    <property type="evidence" value="ECO:0007669"/>
    <property type="project" value="InterPro"/>
</dbReference>
<evidence type="ECO:0000256" key="3">
    <source>
        <dbReference type="SAM" id="SignalP"/>
    </source>
</evidence>
<dbReference type="PANTHER" id="PTHR31987">
    <property type="entry name" value="GLUTAMINASE A-RELATED"/>
    <property type="match status" value="1"/>
</dbReference>
<evidence type="ECO:0000313" key="7">
    <source>
        <dbReference type="Proteomes" id="UP000230002"/>
    </source>
</evidence>
<dbReference type="Proteomes" id="UP000230002">
    <property type="component" value="Unassembled WGS sequence"/>
</dbReference>
<keyword evidence="2" id="KW-1133">Transmembrane helix</keyword>
<name>A0A2G8SQ40_9APHY</name>
<dbReference type="InterPro" id="IPR032514">
    <property type="entry name" value="GtaA_central"/>
</dbReference>
<dbReference type="PANTHER" id="PTHR31987:SF1">
    <property type="entry name" value="GLUTAMINASE A"/>
    <property type="match status" value="1"/>
</dbReference>
<feature type="compositionally biased region" description="Basic and acidic residues" evidence="1">
    <location>
        <begin position="835"/>
        <end position="846"/>
    </location>
</feature>
<dbReference type="InterPro" id="IPR033433">
    <property type="entry name" value="GtaA_N"/>
</dbReference>
<dbReference type="SUPFAM" id="SSF48208">
    <property type="entry name" value="Six-hairpin glycosidases"/>
    <property type="match status" value="1"/>
</dbReference>
<proteinExistence type="predicted"/>
<keyword evidence="7" id="KW-1185">Reference proteome</keyword>
<sequence>MLPSKLWPFLFVSPLCLVSAQGPVQTLFPAAVPLAVKTPYMSVWYKSVANSAPLSNNSPQFWNMAATMGWSGKIRVNGTTYRWMGDDATGTAANVTNVQITPTRSIFVMQAGPMNVTVTFLSPVEPDDWVKQSIPFSYVSVEAQSLDGHSYPVQVYSDISAEWASGDRSSQVVWSTANTDTGKAIYHEVQLQSSQPNAEKSDQAQDGKLYYAMSTSQPDISWQIDLNSTVHNAFQTDGVLGNSQSTAFASIYPKLIVFALAVNLGAIQATSSPVTWSVGYVRDPSIAYTTPGGGGAVQQRRPYYATAYPDSNNIRSVIDAFTGDYSGAHDRAVALDQKIMGAANEISSQYADVVALATRQAMGALDLTVGADSSGNVFPGDVKVFMKNLGTDRRVNPVEHIYAAFPMLLYLNSSLAGALLQPLLESQASLTDQQFAAADLGNAYPAATGPEAVSSQGVEQSGNMLIMELAHARISGNLTLLSQYHDTSKRWADYLASTALQSKNQTNQDGDSTDLANIALKGIIGVKAMAEIAHALGEGADATKYGNQASSLLTSWLSLATSSGGSRLLGSYGNQQSWSLMYNLFADKMLGLNFVSQSASIELVFDMQTQYLKSLLATAPRWGLPIDSESGPFGNTAWTLFASACVSDTTVRDTLINDVYNHANSNLSAGVFPEIYNTSDNTPSKGFASPAIGGVFSHLILTVPNQTISSNQGGGQPNGESRSSSHIGAIVGGVIGGLSAVGIAIAISVICLRNRRRRRQQYRYEATDTTEIAEAALQRPEPMRPRPLNPQRPEPMSLPYDQKTDLGSTSSDAPGNLAVTGADGIGASQALPLDPSEKMDLDEAPGREPQSAPSELATTSSNFGSQTGTALSRDLLSQMGSIATTDMVGLRAEVEDLRRVMQVIREERLQPPPEYVE</sequence>
<feature type="signal peptide" evidence="3">
    <location>
        <begin position="1"/>
        <end position="20"/>
    </location>
</feature>
<dbReference type="InterPro" id="IPR052743">
    <property type="entry name" value="Glutaminase_GtaA"/>
</dbReference>
<comment type="caution">
    <text evidence="6">The sequence shown here is derived from an EMBL/GenBank/DDBJ whole genome shotgun (WGS) entry which is preliminary data.</text>
</comment>
<feature type="transmembrane region" description="Helical" evidence="2">
    <location>
        <begin position="727"/>
        <end position="752"/>
    </location>
</feature>
<keyword evidence="3" id="KW-0732">Signal</keyword>
<dbReference type="EMBL" id="AYKW01000002">
    <property type="protein sequence ID" value="PIL35870.1"/>
    <property type="molecule type" value="Genomic_DNA"/>
</dbReference>
<dbReference type="Pfam" id="PF17168">
    <property type="entry name" value="DUF5127"/>
    <property type="match status" value="1"/>
</dbReference>
<evidence type="ECO:0000313" key="6">
    <source>
        <dbReference type="EMBL" id="PIL35870.1"/>
    </source>
</evidence>
<dbReference type="AlphaFoldDB" id="A0A2G8SQ40"/>
<dbReference type="Pfam" id="PF16335">
    <property type="entry name" value="GtaA_6_Hairpin"/>
    <property type="match status" value="1"/>
</dbReference>
<gene>
    <name evidence="6" type="ORF">GSI_01530</name>
</gene>
<dbReference type="InterPro" id="IPR008928">
    <property type="entry name" value="6-hairpin_glycosidase_sf"/>
</dbReference>
<feature type="domain" description="Glutaminase A N-terminal" evidence="5">
    <location>
        <begin position="103"/>
        <end position="340"/>
    </location>
</feature>
<keyword evidence="2" id="KW-0472">Membrane</keyword>
<evidence type="ECO:0000259" key="4">
    <source>
        <dbReference type="Pfam" id="PF16335"/>
    </source>
</evidence>
<accession>A0A2G8SQ40</accession>
<organism evidence="6 7">
    <name type="scientific">Ganoderma sinense ZZ0214-1</name>
    <dbReference type="NCBI Taxonomy" id="1077348"/>
    <lineage>
        <taxon>Eukaryota</taxon>
        <taxon>Fungi</taxon>
        <taxon>Dikarya</taxon>
        <taxon>Basidiomycota</taxon>
        <taxon>Agaricomycotina</taxon>
        <taxon>Agaricomycetes</taxon>
        <taxon>Polyporales</taxon>
        <taxon>Polyporaceae</taxon>
        <taxon>Ganoderma</taxon>
    </lineage>
</organism>
<feature type="compositionally biased region" description="Polar residues" evidence="1">
    <location>
        <begin position="851"/>
        <end position="869"/>
    </location>
</feature>
<evidence type="ECO:0000259" key="5">
    <source>
        <dbReference type="Pfam" id="PF17168"/>
    </source>
</evidence>
<keyword evidence="2" id="KW-0812">Transmembrane</keyword>
<feature type="domain" description="Glutaminase A central" evidence="4">
    <location>
        <begin position="347"/>
        <end position="698"/>
    </location>
</feature>
<dbReference type="STRING" id="1077348.A0A2G8SQ40"/>
<feature type="chain" id="PRO_5013930162" description="DUF1793-domain-containing protein" evidence="3">
    <location>
        <begin position="21"/>
        <end position="917"/>
    </location>
</feature>
<evidence type="ECO:0000256" key="2">
    <source>
        <dbReference type="SAM" id="Phobius"/>
    </source>
</evidence>
<reference evidence="6 7" key="1">
    <citation type="journal article" date="2015" name="Sci. Rep.">
        <title>Chromosome-level genome map provides insights into diverse defense mechanisms in the medicinal fungus Ganoderma sinense.</title>
        <authorList>
            <person name="Zhu Y."/>
            <person name="Xu J."/>
            <person name="Sun C."/>
            <person name="Zhou S."/>
            <person name="Xu H."/>
            <person name="Nelson D.R."/>
            <person name="Qian J."/>
            <person name="Song J."/>
            <person name="Luo H."/>
            <person name="Xiang L."/>
            <person name="Li Y."/>
            <person name="Xu Z."/>
            <person name="Ji A."/>
            <person name="Wang L."/>
            <person name="Lu S."/>
            <person name="Hayward A."/>
            <person name="Sun W."/>
            <person name="Li X."/>
            <person name="Schwartz D.C."/>
            <person name="Wang Y."/>
            <person name="Chen S."/>
        </authorList>
    </citation>
    <scope>NUCLEOTIDE SEQUENCE [LARGE SCALE GENOMIC DNA]</scope>
    <source>
        <strain evidence="6 7">ZZ0214-1</strain>
    </source>
</reference>
<evidence type="ECO:0008006" key="8">
    <source>
        <dbReference type="Google" id="ProtNLM"/>
    </source>
</evidence>
<evidence type="ECO:0000256" key="1">
    <source>
        <dbReference type="SAM" id="MobiDB-lite"/>
    </source>
</evidence>
<dbReference type="OrthoDB" id="3918848at2759"/>
<feature type="region of interest" description="Disordered" evidence="1">
    <location>
        <begin position="771"/>
        <end position="869"/>
    </location>
</feature>
<protein>
    <recommendedName>
        <fullName evidence="8">DUF1793-domain-containing protein</fullName>
    </recommendedName>
</protein>